<feature type="compositionally biased region" description="Basic and acidic residues" evidence="1">
    <location>
        <begin position="92"/>
        <end position="115"/>
    </location>
</feature>
<evidence type="ECO:0000313" key="3">
    <source>
        <dbReference type="EMBL" id="OCF51197.1"/>
    </source>
</evidence>
<evidence type="ECO:0000313" key="5">
    <source>
        <dbReference type="Proteomes" id="UP000094020"/>
    </source>
</evidence>
<dbReference type="GeneID" id="30171632"/>
<feature type="compositionally biased region" description="Low complexity" evidence="1">
    <location>
        <begin position="513"/>
        <end position="524"/>
    </location>
</feature>
<dbReference type="InterPro" id="IPR036412">
    <property type="entry name" value="HAD-like_sf"/>
</dbReference>
<dbReference type="PANTHER" id="PTHR12210">
    <property type="entry name" value="DULLARD PROTEIN PHOSPHATASE"/>
    <property type="match status" value="1"/>
</dbReference>
<dbReference type="SUPFAM" id="SSF56784">
    <property type="entry name" value="HAD-like"/>
    <property type="match status" value="1"/>
</dbReference>
<dbReference type="EMBL" id="CP144521">
    <property type="protein sequence ID" value="WWC68976.1"/>
    <property type="molecule type" value="Genomic_DNA"/>
</dbReference>
<dbReference type="InterPro" id="IPR050365">
    <property type="entry name" value="TIM50"/>
</dbReference>
<protein>
    <recommendedName>
        <fullName evidence="2">FCP1 homology domain-containing protein</fullName>
    </recommendedName>
</protein>
<feature type="compositionally biased region" description="Basic and acidic residues" evidence="1">
    <location>
        <begin position="632"/>
        <end position="650"/>
    </location>
</feature>
<dbReference type="AlphaFoldDB" id="A0A1B9I6N6"/>
<feature type="compositionally biased region" description="Low complexity" evidence="1">
    <location>
        <begin position="715"/>
        <end position="727"/>
    </location>
</feature>
<gene>
    <name evidence="3" type="ORF">I206_03263</name>
    <name evidence="4" type="ORF">I206_102912</name>
</gene>
<dbReference type="InterPro" id="IPR004274">
    <property type="entry name" value="FCP1_dom"/>
</dbReference>
<feature type="region of interest" description="Disordered" evidence="1">
    <location>
        <begin position="790"/>
        <end position="832"/>
    </location>
</feature>
<name>A0A1B9I6N6_9TREE</name>
<feature type="region of interest" description="Disordered" evidence="1">
    <location>
        <begin position="1"/>
        <end position="205"/>
    </location>
</feature>
<reference evidence="4" key="4">
    <citation type="submission" date="2024-02" db="EMBL/GenBank/DDBJ databases">
        <title>Comparative genomics of Cryptococcus and Kwoniella reveals pathogenesis evolution and contrasting modes of karyotype evolution via chromosome fusion or intercentromeric recombination.</title>
        <authorList>
            <person name="Coelho M.A."/>
            <person name="David-Palma M."/>
            <person name="Shea T."/>
            <person name="Bowers K."/>
            <person name="McGinley-Smith S."/>
            <person name="Mohammad A.W."/>
            <person name="Gnirke A."/>
            <person name="Yurkov A.M."/>
            <person name="Nowrousian M."/>
            <person name="Sun S."/>
            <person name="Cuomo C.A."/>
            <person name="Heitman J."/>
        </authorList>
    </citation>
    <scope>NUCLEOTIDE SEQUENCE</scope>
    <source>
        <strain evidence="4">CBS 10737</strain>
    </source>
</reference>
<feature type="compositionally biased region" description="Polar residues" evidence="1">
    <location>
        <begin position="177"/>
        <end position="192"/>
    </location>
</feature>
<dbReference type="SMART" id="SM00577">
    <property type="entry name" value="CPDc"/>
    <property type="match status" value="1"/>
</dbReference>
<dbReference type="Proteomes" id="UP000094020">
    <property type="component" value="Chromosome 3"/>
</dbReference>
<dbReference type="STRING" id="1296096.A0A1B9I6N6"/>
<feature type="region of interest" description="Disordered" evidence="1">
    <location>
        <begin position="604"/>
        <end position="772"/>
    </location>
</feature>
<feature type="region of interest" description="Disordered" evidence="1">
    <location>
        <begin position="506"/>
        <end position="556"/>
    </location>
</feature>
<feature type="compositionally biased region" description="Basic and acidic residues" evidence="1">
    <location>
        <begin position="66"/>
        <end position="84"/>
    </location>
</feature>
<feature type="compositionally biased region" description="Basic and acidic residues" evidence="1">
    <location>
        <begin position="22"/>
        <end position="32"/>
    </location>
</feature>
<evidence type="ECO:0000256" key="1">
    <source>
        <dbReference type="SAM" id="MobiDB-lite"/>
    </source>
</evidence>
<sequence>MSSLNRNNSYRYNSVPNLGESSTHKRWPEDRNNPNSGMHSSKYTGRDYNNYRPNSPGDRFGGSYNERWDRSRNGIDDGRRDQERFTGNGHGNYERRNDNSRPLESRDNVKSRYEKSNQSQAAKPPYEMRGSYIPSYQRDTYHPATPPPYLPPFPPSLPTSPLYLPPRPLSPPSGPSGQSRVFSTSQSKFRTTFSRDRTVTPPPVSLPPQEYLELLKPTESLISDTVIPKLLVLDLNGALVFRNRNSDGKKSYPRPYLASFLEYLFLPHPKGEKRGWEVFVWSSAQPHNVRGMVEGAFGPRFIDGVWEDETPQGTAARKNGEGRLLGVWARDRMLDMKSADYTRKVQTTKDLRKLLEHLNNPSEEGKLPHSMRYEEKTVMLLDDSPLKAIYQPFNQLVIPEYGKEEYHSSKQAASTAGDGGMDQTLLAVIGVLHDLQNVTNVPAWINLGGLTGTLENNGKSENLPLGIEDLPTHDSFEHWFKDTNIFQTWVEKGRLALEERGIEVKHGITPDIPSSSHSSKPSSPYRRGQSPVRLYSKRGYHTNNRIDDDEISSPPPEQLRAANVINYLDDLISGTAKLTVNQKDSLEAAKEVLAELDGQGIDKENISDLDRQSQVNSNDFANNSTASSNHNGKADHHKMGNSRDKHDDTPRGNQRKTRIREKSINKVQRMAQKKDKSNQAFEEAKKENPNLSRKAFKIQSAQHRKKVSKPLKIVKSGLKGSHSGSKTGKQKSSKEASRNSMDKGAANPEEIDISNMSEGDCSFGRKGEDDVEEVTRDVFVRNMTIRLEKDIGHAKPGPIGKTISSCENPKAERNSTSKRSRPNSWEGEQWLL</sequence>
<organism evidence="3">
    <name type="scientific">Kwoniella pini CBS 10737</name>
    <dbReference type="NCBI Taxonomy" id="1296096"/>
    <lineage>
        <taxon>Eukaryota</taxon>
        <taxon>Fungi</taxon>
        <taxon>Dikarya</taxon>
        <taxon>Basidiomycota</taxon>
        <taxon>Agaricomycotina</taxon>
        <taxon>Tremellomycetes</taxon>
        <taxon>Tremellales</taxon>
        <taxon>Cryptococcaceae</taxon>
        <taxon>Kwoniella</taxon>
    </lineage>
</organism>
<dbReference type="InterPro" id="IPR023214">
    <property type="entry name" value="HAD_sf"/>
</dbReference>
<dbReference type="Gene3D" id="3.40.50.1000">
    <property type="entry name" value="HAD superfamily/HAD-like"/>
    <property type="match status" value="1"/>
</dbReference>
<feature type="compositionally biased region" description="Polar residues" evidence="1">
    <location>
        <begin position="612"/>
        <end position="631"/>
    </location>
</feature>
<feature type="compositionally biased region" description="Basic and acidic residues" evidence="1">
    <location>
        <begin position="732"/>
        <end position="741"/>
    </location>
</feature>
<dbReference type="OrthoDB" id="1711508at2759"/>
<reference evidence="4" key="2">
    <citation type="submission" date="2013-07" db="EMBL/GenBank/DDBJ databases">
        <authorList>
            <consortium name="The Broad Institute Genome Sequencing Platform"/>
            <person name="Cuomo C."/>
            <person name="Litvintseva A."/>
            <person name="Chen Y."/>
            <person name="Heitman J."/>
            <person name="Sun S."/>
            <person name="Springer D."/>
            <person name="Dromer F."/>
            <person name="Young S.K."/>
            <person name="Zeng Q."/>
            <person name="Gargeya S."/>
            <person name="Fitzgerald M."/>
            <person name="Abouelleil A."/>
            <person name="Alvarado L."/>
            <person name="Berlin A.M."/>
            <person name="Chapman S.B."/>
            <person name="Dewar J."/>
            <person name="Goldberg J."/>
            <person name="Griggs A."/>
            <person name="Gujja S."/>
            <person name="Hansen M."/>
            <person name="Howarth C."/>
            <person name="Imamovic A."/>
            <person name="Larimer J."/>
            <person name="McCowan C."/>
            <person name="Murphy C."/>
            <person name="Pearson M."/>
            <person name="Priest M."/>
            <person name="Roberts A."/>
            <person name="Saif S."/>
            <person name="Shea T."/>
            <person name="Sykes S."/>
            <person name="Wortman J."/>
            <person name="Nusbaum C."/>
            <person name="Birren B."/>
        </authorList>
    </citation>
    <scope>NUCLEOTIDE SEQUENCE</scope>
    <source>
        <strain evidence="4">CBS 10737</strain>
    </source>
</reference>
<dbReference type="PROSITE" id="PS50969">
    <property type="entry name" value="FCP1"/>
    <property type="match status" value="1"/>
</dbReference>
<accession>A0A1B9I6N6</accession>
<reference evidence="3" key="3">
    <citation type="submission" date="2016-07" db="EMBL/GenBank/DDBJ databases">
        <title>Evolution of pathogenesis and genome organization in the Tremellales.</title>
        <authorList>
            <person name="Cuomo C."/>
            <person name="Litvintseva A."/>
            <person name="Heitman J."/>
            <person name="Chen Y."/>
            <person name="Sun S."/>
            <person name="Springer D."/>
            <person name="Dromer F."/>
            <person name="Young S."/>
            <person name="Zeng Q."/>
            <person name="Chapman S."/>
            <person name="Gujja S."/>
            <person name="Saif S."/>
            <person name="Birren B."/>
        </authorList>
    </citation>
    <scope>NUCLEOTIDE SEQUENCE</scope>
    <source>
        <strain evidence="3">CBS 10737</strain>
    </source>
</reference>
<feature type="compositionally biased region" description="Basic and acidic residues" evidence="1">
    <location>
        <begin position="763"/>
        <end position="772"/>
    </location>
</feature>
<feature type="compositionally biased region" description="Basic and acidic residues" evidence="1">
    <location>
        <begin position="672"/>
        <end position="688"/>
    </location>
</feature>
<evidence type="ECO:0000259" key="2">
    <source>
        <dbReference type="PROSITE" id="PS50969"/>
    </source>
</evidence>
<dbReference type="EMBL" id="KI894009">
    <property type="protein sequence ID" value="OCF51197.1"/>
    <property type="molecule type" value="Genomic_DNA"/>
</dbReference>
<feature type="domain" description="FCP1 homology" evidence="2">
    <location>
        <begin position="224"/>
        <end position="428"/>
    </location>
</feature>
<feature type="compositionally biased region" description="Pro residues" evidence="1">
    <location>
        <begin position="144"/>
        <end position="174"/>
    </location>
</feature>
<feature type="compositionally biased region" description="Low complexity" evidence="1">
    <location>
        <begin position="1"/>
        <end position="14"/>
    </location>
</feature>
<reference evidence="3" key="1">
    <citation type="submission" date="2013-07" db="EMBL/GenBank/DDBJ databases">
        <title>The Genome Sequence of Cryptococcus pinus CBS10737.</title>
        <authorList>
            <consortium name="The Broad Institute Genome Sequencing Platform"/>
            <person name="Cuomo C."/>
            <person name="Litvintseva A."/>
            <person name="Chen Y."/>
            <person name="Heitman J."/>
            <person name="Sun S."/>
            <person name="Springer D."/>
            <person name="Dromer F."/>
            <person name="Young S.K."/>
            <person name="Zeng Q."/>
            <person name="Gargeya S."/>
            <person name="Fitzgerald M."/>
            <person name="Abouelleil A."/>
            <person name="Alvarado L."/>
            <person name="Berlin A.M."/>
            <person name="Chapman S.B."/>
            <person name="Dewar J."/>
            <person name="Goldberg J."/>
            <person name="Griggs A."/>
            <person name="Gujja S."/>
            <person name="Hansen M."/>
            <person name="Howarth C."/>
            <person name="Imamovic A."/>
            <person name="Larimer J."/>
            <person name="McCowan C."/>
            <person name="Murphy C."/>
            <person name="Pearson M."/>
            <person name="Priest M."/>
            <person name="Roberts A."/>
            <person name="Saif S."/>
            <person name="Shea T."/>
            <person name="Sykes S."/>
            <person name="Wortman J."/>
            <person name="Nusbaum C."/>
            <person name="Birren B."/>
        </authorList>
    </citation>
    <scope>NUCLEOTIDE SEQUENCE [LARGE SCALE GENOMIC DNA]</scope>
    <source>
        <strain evidence="3">CBS 10737</strain>
    </source>
</reference>
<evidence type="ECO:0000313" key="4">
    <source>
        <dbReference type="EMBL" id="WWC68976.1"/>
    </source>
</evidence>
<dbReference type="RefSeq" id="XP_019012416.1">
    <property type="nucleotide sequence ID" value="XM_019155013.1"/>
</dbReference>
<proteinExistence type="predicted"/>
<feature type="compositionally biased region" description="Polar residues" evidence="1">
    <location>
        <begin position="33"/>
        <end position="43"/>
    </location>
</feature>
<dbReference type="KEGG" id="kpin:30171632"/>
<keyword evidence="5" id="KW-1185">Reference proteome</keyword>